<evidence type="ECO:0000313" key="2">
    <source>
        <dbReference type="Proteomes" id="UP001162541"/>
    </source>
</evidence>
<organism evidence="1 2">
    <name type="scientific">Marchantia polymorpha subsp. ruderalis</name>
    <dbReference type="NCBI Taxonomy" id="1480154"/>
    <lineage>
        <taxon>Eukaryota</taxon>
        <taxon>Viridiplantae</taxon>
        <taxon>Streptophyta</taxon>
        <taxon>Embryophyta</taxon>
        <taxon>Marchantiophyta</taxon>
        <taxon>Marchantiopsida</taxon>
        <taxon>Marchantiidae</taxon>
        <taxon>Marchantiales</taxon>
        <taxon>Marchantiaceae</taxon>
        <taxon>Marchantia</taxon>
    </lineage>
</organism>
<sequence length="115" mass="12938">MMREGGGPLNFPLLNGGIASSSPPRLEISRALCEVRNGGDRILSIDSLIVSRRAQSRKRLPVGTNVWCDSRLADDLIHHRQFVLVELLRSSHWARRCYLSTSRRSRREPARAFGG</sequence>
<name>A0AAF6AVD5_MARPO</name>
<reference evidence="2" key="1">
    <citation type="journal article" date="2020" name="Curr. Biol.">
        <title>Chromatin organization in early land plants reveals an ancestral association between H3K27me3, transposons, and constitutive heterochromatin.</title>
        <authorList>
            <person name="Montgomery S.A."/>
            <person name="Tanizawa Y."/>
            <person name="Galik B."/>
            <person name="Wang N."/>
            <person name="Ito T."/>
            <person name="Mochizuki T."/>
            <person name="Akimcheva S."/>
            <person name="Bowman J.L."/>
            <person name="Cognat V."/>
            <person name="Marechal-Drouard L."/>
            <person name="Ekker H."/>
            <person name="Hong S.F."/>
            <person name="Kohchi T."/>
            <person name="Lin S.S."/>
            <person name="Liu L.D."/>
            <person name="Nakamura Y."/>
            <person name="Valeeva L.R."/>
            <person name="Shakirov E.V."/>
            <person name="Shippen D.E."/>
            <person name="Wei W.L."/>
            <person name="Yagura M."/>
            <person name="Yamaoka S."/>
            <person name="Yamato K.T."/>
            <person name="Liu C."/>
            <person name="Berger F."/>
        </authorList>
    </citation>
    <scope>NUCLEOTIDE SEQUENCE [LARGE SCALE GENOMIC DNA]</scope>
    <source>
        <strain evidence="2">Tak-1</strain>
    </source>
</reference>
<dbReference type="AlphaFoldDB" id="A0AAF6AVD5"/>
<gene>
    <name evidence="1" type="ORF">Mp_1g28910</name>
</gene>
<accession>A0AAF6AVD5</accession>
<dbReference type="Proteomes" id="UP001162541">
    <property type="component" value="Chromosome 1"/>
</dbReference>
<dbReference type="EMBL" id="AP019866">
    <property type="protein sequence ID" value="BBN00406.1"/>
    <property type="molecule type" value="Genomic_DNA"/>
</dbReference>
<protein>
    <submittedName>
        <fullName evidence="1">Uncharacterized protein</fullName>
    </submittedName>
</protein>
<evidence type="ECO:0000313" key="1">
    <source>
        <dbReference type="EMBL" id="BBN00406.1"/>
    </source>
</evidence>
<proteinExistence type="predicted"/>